<feature type="repeat" description="PPR" evidence="2">
    <location>
        <begin position="358"/>
        <end position="388"/>
    </location>
</feature>
<dbReference type="Pfam" id="PF01535">
    <property type="entry name" value="PPR"/>
    <property type="match status" value="2"/>
</dbReference>
<dbReference type="RefSeq" id="XP_056698852.1">
    <property type="nucleotide sequence ID" value="XM_056842874.1"/>
</dbReference>
<dbReference type="GO" id="GO:0003723">
    <property type="term" value="F:RNA binding"/>
    <property type="evidence" value="ECO:0007669"/>
    <property type="project" value="InterPro"/>
</dbReference>
<evidence type="ECO:0000313" key="4">
    <source>
        <dbReference type="RefSeq" id="XP_021846854.2"/>
    </source>
</evidence>
<accession>A0A9R0ICP2</accession>
<proteinExistence type="predicted"/>
<feature type="repeat" description="PPR" evidence="2">
    <location>
        <begin position="389"/>
        <end position="423"/>
    </location>
</feature>
<dbReference type="PANTHER" id="PTHR24015:SF1935">
    <property type="entry name" value="TETRATRICOPEPTIDE REPEAT (TPR)-LIKE SUPERFAMILY PROTEIN"/>
    <property type="match status" value="1"/>
</dbReference>
<dbReference type="InterPro" id="IPR011990">
    <property type="entry name" value="TPR-like_helical_dom_sf"/>
</dbReference>
<protein>
    <submittedName>
        <fullName evidence="4 5">Pentatricopeptide repeat-containing protein At3g20730</fullName>
    </submittedName>
</protein>
<dbReference type="Gene3D" id="1.25.40.10">
    <property type="entry name" value="Tetratricopeptide repeat domain"/>
    <property type="match status" value="4"/>
</dbReference>
<keyword evidence="3" id="KW-1185">Reference proteome</keyword>
<evidence type="ECO:0000313" key="3">
    <source>
        <dbReference type="Proteomes" id="UP000813463"/>
    </source>
</evidence>
<keyword evidence="1" id="KW-0677">Repeat</keyword>
<evidence type="ECO:0000256" key="1">
    <source>
        <dbReference type="ARBA" id="ARBA00022737"/>
    </source>
</evidence>
<sequence length="579" mass="65042">MSKLYEALRPIFRNPVPSDPLFFMNLLQMCIDAKAGKEGRLIHKHLVCNGFDSNVNLNTKLIILYGKIGYMRHARKVFDRMPERNIVSWTALLSGYSQNGFFKDSLMVFEDMHHSGVKGNQFTYGSALRGCTKLMCLRSGKQIQGCLQKSRFFRNLFVQSALVDLYSKCGSINDASIIFQTMPERDLVCWNAMIGGYAVQGFLNDAFHLFPLMMKEGTIPDCFTFGSLLRACAEGNNLSRVFLIHGLIIQYGYGLHDLLSRLLIDAYAKCGSTKHAYTVFKSMMVKNLLSYTAMIAGFAHEHDHHIDALNLFGEIYHSGMVLDGFLLCTMLSMCSNTSLLNFGKQLHALALKYVPIFDVAMGNALIDMYAKCGELKEAIRAFDQMEEKNVISWSSLIDGYAKHGYGHEAMSLYRKMEHEGLKPNDVTFLSILFACSHAGLIKEGWECFNNMVDKHNISPTEKHYSCMIDVLARGGQLEEAFNLMQKMNIQPNASHWGAILGASKVHGDICLGKLAAKHLFNLDTKNSSNYVALASIYAASGLWNDSWDTHKLMEENNLNKNPGCSLDLSQEKRTELLQS</sequence>
<dbReference type="InterPro" id="IPR046848">
    <property type="entry name" value="E_motif"/>
</dbReference>
<dbReference type="Proteomes" id="UP000813463">
    <property type="component" value="Chromosome 4"/>
</dbReference>
<dbReference type="SUPFAM" id="SSF48452">
    <property type="entry name" value="TPR-like"/>
    <property type="match status" value="1"/>
</dbReference>
<dbReference type="Pfam" id="PF13041">
    <property type="entry name" value="PPR_2"/>
    <property type="match status" value="3"/>
</dbReference>
<feature type="repeat" description="PPR" evidence="2">
    <location>
        <begin position="186"/>
        <end position="220"/>
    </location>
</feature>
<feature type="repeat" description="PPR" evidence="2">
    <location>
        <begin position="85"/>
        <end position="119"/>
    </location>
</feature>
<gene>
    <name evidence="4 5 6" type="primary">LOC110786612</name>
</gene>
<dbReference type="GO" id="GO:0009451">
    <property type="term" value="P:RNA modification"/>
    <property type="evidence" value="ECO:0007669"/>
    <property type="project" value="InterPro"/>
</dbReference>
<evidence type="ECO:0000256" key="2">
    <source>
        <dbReference type="PROSITE-ProRule" id="PRU00708"/>
    </source>
</evidence>
<dbReference type="NCBIfam" id="TIGR00756">
    <property type="entry name" value="PPR"/>
    <property type="match status" value="6"/>
</dbReference>
<dbReference type="InterPro" id="IPR046960">
    <property type="entry name" value="PPR_At4g14850-like_plant"/>
</dbReference>
<dbReference type="Pfam" id="PF20431">
    <property type="entry name" value="E_motif"/>
    <property type="match status" value="1"/>
</dbReference>
<reference evidence="4 5" key="2">
    <citation type="submission" date="2025-05" db="UniProtKB">
        <authorList>
            <consortium name="RefSeq"/>
        </authorList>
    </citation>
    <scope>IDENTIFICATION</scope>
    <source>
        <tissue evidence="4 5">Leaf</tissue>
    </source>
</reference>
<name>A0A9R0ICP2_SPIOL</name>
<reference evidence="3" key="1">
    <citation type="journal article" date="2021" name="Nat. Commun.">
        <title>Genomic analyses provide insights into spinach domestication and the genetic basis of agronomic traits.</title>
        <authorList>
            <person name="Cai X."/>
            <person name="Sun X."/>
            <person name="Xu C."/>
            <person name="Sun H."/>
            <person name="Wang X."/>
            <person name="Ge C."/>
            <person name="Zhang Z."/>
            <person name="Wang Q."/>
            <person name="Fei Z."/>
            <person name="Jiao C."/>
            <person name="Wang Q."/>
        </authorList>
    </citation>
    <scope>NUCLEOTIDE SEQUENCE [LARGE SCALE GENOMIC DNA]</scope>
    <source>
        <strain evidence="3">cv. Varoflay</strain>
    </source>
</reference>
<organism evidence="3 4">
    <name type="scientific">Spinacia oleracea</name>
    <name type="common">Spinach</name>
    <dbReference type="NCBI Taxonomy" id="3562"/>
    <lineage>
        <taxon>Eukaryota</taxon>
        <taxon>Viridiplantae</taxon>
        <taxon>Streptophyta</taxon>
        <taxon>Embryophyta</taxon>
        <taxon>Tracheophyta</taxon>
        <taxon>Spermatophyta</taxon>
        <taxon>Magnoliopsida</taxon>
        <taxon>eudicotyledons</taxon>
        <taxon>Gunneridae</taxon>
        <taxon>Pentapetalae</taxon>
        <taxon>Caryophyllales</taxon>
        <taxon>Chenopodiaceae</taxon>
        <taxon>Chenopodioideae</taxon>
        <taxon>Anserineae</taxon>
        <taxon>Spinacia</taxon>
    </lineage>
</organism>
<evidence type="ECO:0000313" key="5">
    <source>
        <dbReference type="RefSeq" id="XP_056698852.1"/>
    </source>
</evidence>
<dbReference type="InterPro" id="IPR002885">
    <property type="entry name" value="PPR_rpt"/>
</dbReference>
<dbReference type="PROSITE" id="PS51375">
    <property type="entry name" value="PPR"/>
    <property type="match status" value="4"/>
</dbReference>
<dbReference type="AlphaFoldDB" id="A0A9R0ICP2"/>
<dbReference type="GeneID" id="110786612"/>
<evidence type="ECO:0000313" key="6">
    <source>
        <dbReference type="RefSeq" id="XP_056698853.1"/>
    </source>
</evidence>
<dbReference type="RefSeq" id="XP_056698853.1">
    <property type="nucleotide sequence ID" value="XM_056842875.1"/>
</dbReference>
<dbReference type="PANTHER" id="PTHR24015">
    <property type="entry name" value="OS07G0578800 PROTEIN-RELATED"/>
    <property type="match status" value="1"/>
</dbReference>
<dbReference type="KEGG" id="soe:110786612"/>
<dbReference type="RefSeq" id="XP_021846854.2">
    <property type="nucleotide sequence ID" value="XM_021991162.2"/>
</dbReference>